<evidence type="ECO:0000313" key="24">
    <source>
        <dbReference type="Proteomes" id="UP001642540"/>
    </source>
</evidence>
<evidence type="ECO:0000256" key="7">
    <source>
        <dbReference type="ARBA" id="ARBA00012252"/>
    </source>
</evidence>
<evidence type="ECO:0000256" key="4">
    <source>
        <dbReference type="ARBA" id="ARBA00005082"/>
    </source>
</evidence>
<evidence type="ECO:0000256" key="11">
    <source>
        <dbReference type="ARBA" id="ARBA00022679"/>
    </source>
</evidence>
<organism evidence="23 24">
    <name type="scientific">Orchesella dallaii</name>
    <dbReference type="NCBI Taxonomy" id="48710"/>
    <lineage>
        <taxon>Eukaryota</taxon>
        <taxon>Metazoa</taxon>
        <taxon>Ecdysozoa</taxon>
        <taxon>Arthropoda</taxon>
        <taxon>Hexapoda</taxon>
        <taxon>Collembola</taxon>
        <taxon>Entomobryomorpha</taxon>
        <taxon>Entomobryoidea</taxon>
        <taxon>Orchesellidae</taxon>
        <taxon>Orchesellinae</taxon>
        <taxon>Orchesella</taxon>
    </lineage>
</organism>
<dbReference type="InterPro" id="IPR007044">
    <property type="entry name" value="Cyclodeamin/CycHdrlase"/>
</dbReference>
<evidence type="ECO:0000256" key="15">
    <source>
        <dbReference type="ARBA" id="ARBA00023212"/>
    </source>
</evidence>
<comment type="caution">
    <text evidence="23">The sequence shown here is derived from an EMBL/GenBank/DDBJ whole genome shotgun (WGS) entry which is preliminary data.</text>
</comment>
<dbReference type="InterPro" id="IPR051623">
    <property type="entry name" value="FTCD"/>
</dbReference>
<evidence type="ECO:0000256" key="5">
    <source>
        <dbReference type="ARBA" id="ARBA00008297"/>
    </source>
</evidence>
<evidence type="ECO:0000256" key="19">
    <source>
        <dbReference type="ARBA" id="ARBA00025915"/>
    </source>
</evidence>
<dbReference type="SMART" id="SM01222">
    <property type="entry name" value="FTCD_N"/>
    <property type="match status" value="1"/>
</dbReference>
<dbReference type="Gene3D" id="3.30.990.10">
    <property type="entry name" value="Formiminotransferase, N-terminal subdomain"/>
    <property type="match status" value="1"/>
</dbReference>
<dbReference type="Pfam" id="PF02971">
    <property type="entry name" value="FTCD"/>
    <property type="match status" value="1"/>
</dbReference>
<dbReference type="SUPFAM" id="SSF101262">
    <property type="entry name" value="Methenyltetrahydrofolate cyclohydrolase-like"/>
    <property type="match status" value="1"/>
</dbReference>
<keyword evidence="17" id="KW-0511">Multifunctional enzyme</keyword>
<dbReference type="InterPro" id="IPR004227">
    <property type="entry name" value="Formiminotransferase_cat"/>
</dbReference>
<feature type="domain" description="Formiminotransferase C-terminal subdomain" evidence="21">
    <location>
        <begin position="182"/>
        <end position="326"/>
    </location>
</feature>
<protein>
    <recommendedName>
        <fullName evidence="9">Formimidoyltransferase-cyclodeaminase</fullName>
        <ecNumber evidence="7">2.1.2.5</ecNumber>
        <ecNumber evidence="8">4.3.1.4</ecNumber>
    </recommendedName>
    <alternativeName>
        <fullName evidence="20">Formiminotransferase-cyclodeaminase</fullName>
    </alternativeName>
</protein>
<dbReference type="SMART" id="SM01221">
    <property type="entry name" value="FTCD"/>
    <property type="match status" value="1"/>
</dbReference>
<keyword evidence="10" id="KW-0963">Cytoplasm</keyword>
<name>A0ABP1QV74_9HEXA</name>
<keyword evidence="12" id="KW-0369">Histidine metabolism</keyword>
<dbReference type="Pfam" id="PF07837">
    <property type="entry name" value="FTCD_N"/>
    <property type="match status" value="1"/>
</dbReference>
<dbReference type="EMBL" id="CAXLJM020000045">
    <property type="protein sequence ID" value="CAL8110538.1"/>
    <property type="molecule type" value="Genomic_DNA"/>
</dbReference>
<dbReference type="NCBIfam" id="TIGR02024">
    <property type="entry name" value="FtcD"/>
    <property type="match status" value="1"/>
</dbReference>
<dbReference type="PANTHER" id="PTHR12234">
    <property type="entry name" value="FORMIMINOTRANSFERASE-CYCLODEAMINASE"/>
    <property type="match status" value="1"/>
</dbReference>
<dbReference type="EC" id="4.3.1.4" evidence="8"/>
<keyword evidence="14" id="KW-0333">Golgi apparatus</keyword>
<dbReference type="InterPro" id="IPR012886">
    <property type="entry name" value="Formiminotransferase_N"/>
</dbReference>
<evidence type="ECO:0000256" key="8">
    <source>
        <dbReference type="ARBA" id="ARBA00012998"/>
    </source>
</evidence>
<evidence type="ECO:0000256" key="9">
    <source>
        <dbReference type="ARBA" id="ARBA00017787"/>
    </source>
</evidence>
<accession>A0ABP1QV74</accession>
<dbReference type="Pfam" id="PF04961">
    <property type="entry name" value="FTCD_C"/>
    <property type="match status" value="1"/>
</dbReference>
<evidence type="ECO:0000256" key="10">
    <source>
        <dbReference type="ARBA" id="ARBA00022490"/>
    </source>
</evidence>
<evidence type="ECO:0000256" key="18">
    <source>
        <dbReference type="ARBA" id="ARBA00025506"/>
    </source>
</evidence>
<dbReference type="Gene3D" id="1.20.120.680">
    <property type="entry name" value="Formiminotetrahydrofolate cyclodeaminase monomer, up-and-down helical bundle"/>
    <property type="match status" value="1"/>
</dbReference>
<dbReference type="InterPro" id="IPR036178">
    <property type="entry name" value="Formintransfe-cycloase-like_sf"/>
</dbReference>
<evidence type="ECO:0000256" key="14">
    <source>
        <dbReference type="ARBA" id="ARBA00023034"/>
    </source>
</evidence>
<keyword evidence="16" id="KW-0456">Lyase</keyword>
<dbReference type="SUPFAM" id="SSF55116">
    <property type="entry name" value="Formiminotransferase domain of formiminotransferase-cyclodeaminase"/>
    <property type="match status" value="2"/>
</dbReference>
<sequence>MDLRLIECVPNFSDGRDQKVIDAISSAIRNTKGVNLVGVDPGQSTNRTVYTFVGAPKSVIEGAFNAVKVALELIDMTKHSGEHPRLGAMDVCPFVPVRNSTMDDCVECARVLGRRLGEELDIPIYLYGFASTLEYRKTVPQIRAGEYEGLKDKITLDDWKPNFGPARFVPKWGASMVGARKFLLAYNINMLSTKEQAHRIALDLREQGRGKGKEGKLKGVQGIGWWLKEANMAQISFNLTDEELCPLHVAFEEAKKGAEALQLSVVGSELVGLVPLSAITTAANYYIEKENLCIFDPEQKVRLAIDRLGLSSLYPFDPKDRIIEWKVEATDPPKPLLDISVTSFVKEVRARSPAPGGGSVAALVGALGASLISMVGLLTYGKKQWENLDKQMRSLIPPLYSIIDDVLPLVEADTAAFESYVKACRETKNAKSDEAQSALIEAINVPLELARKLSSLWPHIAKIAALGNPNCLSDIQVGIKCLETGIWGARCNVLINCSSLVDSVTKTDLVKEANFLYDTAKHHANRIIRTLEKDHPNEESQ</sequence>
<dbReference type="InterPro" id="IPR022384">
    <property type="entry name" value="FormiminoTrfase_cat_dom_sf"/>
</dbReference>
<keyword evidence="11" id="KW-0808">Transferase</keyword>
<evidence type="ECO:0000259" key="22">
    <source>
        <dbReference type="SMART" id="SM01222"/>
    </source>
</evidence>
<reference evidence="23 24" key="1">
    <citation type="submission" date="2024-08" db="EMBL/GenBank/DDBJ databases">
        <authorList>
            <person name="Cucini C."/>
            <person name="Frati F."/>
        </authorList>
    </citation>
    <scope>NUCLEOTIDE SEQUENCE [LARGE SCALE GENOMIC DNA]</scope>
</reference>
<comment type="subunit">
    <text evidence="19">Homooctamer, including four polyglutamate binding sites. The subunits are arranged as a tetramer of dimers, and form a planar ring-shaped structure.</text>
</comment>
<comment type="subcellular location">
    <subcellularLocation>
        <location evidence="2">Cytoplasm</location>
        <location evidence="2">Cytoskeleton</location>
        <location evidence="2">Microtubule organizing center</location>
        <location evidence="2">Centrosome</location>
        <location evidence="2">Centriole</location>
    </subcellularLocation>
    <subcellularLocation>
        <location evidence="3">Golgi apparatus</location>
    </subcellularLocation>
</comment>
<evidence type="ECO:0000256" key="1">
    <source>
        <dbReference type="ARBA" id="ARBA00002680"/>
    </source>
</evidence>
<dbReference type="PANTHER" id="PTHR12234:SF0">
    <property type="entry name" value="FORMIMIDOYLTRANSFERASE-CYCLODEAMINASE"/>
    <property type="match status" value="1"/>
</dbReference>
<dbReference type="InterPro" id="IPR037064">
    <property type="entry name" value="Formiminotransferase_N_sf"/>
</dbReference>
<proteinExistence type="inferred from homology"/>
<keyword evidence="15" id="KW-0206">Cytoskeleton</keyword>
<keyword evidence="13" id="KW-0290">Folate-binding</keyword>
<evidence type="ECO:0000259" key="21">
    <source>
        <dbReference type="SMART" id="SM01221"/>
    </source>
</evidence>
<evidence type="ECO:0000256" key="12">
    <source>
        <dbReference type="ARBA" id="ARBA00022808"/>
    </source>
</evidence>
<comment type="similarity">
    <text evidence="6">In the C-terminal section; belongs to the cyclodeaminase/cyclohydrolase family.</text>
</comment>
<dbReference type="Proteomes" id="UP001642540">
    <property type="component" value="Unassembled WGS sequence"/>
</dbReference>
<evidence type="ECO:0000256" key="20">
    <source>
        <dbReference type="ARBA" id="ARBA00030029"/>
    </source>
</evidence>
<evidence type="ECO:0000313" key="23">
    <source>
        <dbReference type="EMBL" id="CAL8110538.1"/>
    </source>
</evidence>
<dbReference type="EC" id="2.1.2.5" evidence="7"/>
<dbReference type="Gene3D" id="3.30.70.670">
    <property type="entry name" value="Formiminotransferase, C-terminal subdomain"/>
    <property type="match status" value="1"/>
</dbReference>
<evidence type="ECO:0000256" key="3">
    <source>
        <dbReference type="ARBA" id="ARBA00004555"/>
    </source>
</evidence>
<dbReference type="InterPro" id="IPR037070">
    <property type="entry name" value="Formiminotransferase_C_sf"/>
</dbReference>
<evidence type="ECO:0000256" key="13">
    <source>
        <dbReference type="ARBA" id="ARBA00022954"/>
    </source>
</evidence>
<comment type="similarity">
    <text evidence="5">In the N-terminal section; belongs to the formiminotransferase family.</text>
</comment>
<evidence type="ECO:0000256" key="2">
    <source>
        <dbReference type="ARBA" id="ARBA00004114"/>
    </source>
</evidence>
<dbReference type="InterPro" id="IPR013802">
    <property type="entry name" value="Formiminotransferase_C"/>
</dbReference>
<evidence type="ECO:0000256" key="6">
    <source>
        <dbReference type="ARBA" id="ARBA00010825"/>
    </source>
</evidence>
<comment type="function">
    <text evidence="1">Binds and promotes bundling of vimentin filaments originating from the Golgi.</text>
</comment>
<evidence type="ECO:0000256" key="16">
    <source>
        <dbReference type="ARBA" id="ARBA00023239"/>
    </source>
</evidence>
<keyword evidence="24" id="KW-1185">Reference proteome</keyword>
<comment type="function">
    <text evidence="18">Folate-dependent enzyme, that displays both transferase and deaminase activity. Serves to channel one-carbon units from formiminoglutamate to the folate pool.</text>
</comment>
<evidence type="ECO:0000256" key="17">
    <source>
        <dbReference type="ARBA" id="ARBA00023268"/>
    </source>
</evidence>
<comment type="pathway">
    <text evidence="4">Amino-acid degradation; L-histidine degradation into L-glutamate; L-glutamate from N-formimidoyl-L-glutamate (transferase route): step 1/1.</text>
</comment>
<feature type="domain" description="Formiminotransferase N-terminal subdomain" evidence="22">
    <location>
        <begin position="4"/>
        <end position="181"/>
    </location>
</feature>
<gene>
    <name evidence="23" type="ORF">ODALV1_LOCUS14338</name>
</gene>